<feature type="transmembrane region" description="Helical" evidence="1">
    <location>
        <begin position="47"/>
        <end position="66"/>
    </location>
</feature>
<feature type="domain" description="Urease accessory protein UreH-like transmembrane" evidence="2">
    <location>
        <begin position="7"/>
        <end position="190"/>
    </location>
</feature>
<reference evidence="3 4" key="1">
    <citation type="submission" date="2024-03" db="EMBL/GenBank/DDBJ databases">
        <title>Aquirufa genome sequencing.</title>
        <authorList>
            <person name="Pitt A."/>
            <person name="Hahn M.W."/>
        </authorList>
    </citation>
    <scope>NUCLEOTIDE SEQUENCE [LARGE SCALE GENOMIC DNA]</scope>
    <source>
        <strain evidence="3 4">OSTEICH-129V</strain>
    </source>
</reference>
<keyword evidence="1" id="KW-0812">Transmembrane</keyword>
<dbReference type="PANTHER" id="PTHR42208">
    <property type="entry name" value="HEAVY METAL TRANSPORTER-RELATED"/>
    <property type="match status" value="1"/>
</dbReference>
<keyword evidence="4" id="KW-1185">Reference proteome</keyword>
<organism evidence="3 4">
    <name type="scientific">Aquirufa avitistagni</name>
    <dbReference type="NCBI Taxonomy" id="3104728"/>
    <lineage>
        <taxon>Bacteria</taxon>
        <taxon>Pseudomonadati</taxon>
        <taxon>Bacteroidota</taxon>
        <taxon>Cytophagia</taxon>
        <taxon>Cytophagales</taxon>
        <taxon>Flectobacillaceae</taxon>
        <taxon>Aquirufa</taxon>
    </lineage>
</organism>
<evidence type="ECO:0000256" key="1">
    <source>
        <dbReference type="SAM" id="Phobius"/>
    </source>
</evidence>
<keyword evidence="1" id="KW-1133">Transmembrane helix</keyword>
<feature type="transmembrane region" description="Helical" evidence="1">
    <location>
        <begin position="6"/>
        <end position="26"/>
    </location>
</feature>
<sequence length="226" mass="24885">MGTWYYAFLIGLAGSWHCAIMCGPILQQIHAKGSASSRMYLYGLGRIFMYGILGFSVAGLGSIWLFPSWWQVYYVIAGILIALILTRKIGDNAIQFLHQYVGKYLHQIGAKLGPIGYFFLGMSNGLLPCGLVLGGLSIALIQPKPWLGALSMLAFGLATLPALRFSLWGIKWFGTTSPWLKWLGWVVVIALLFRGAYGMGLAHSAYLRHAKITPIICHPFSESLNP</sequence>
<evidence type="ECO:0000259" key="2">
    <source>
        <dbReference type="Pfam" id="PF13386"/>
    </source>
</evidence>
<dbReference type="InterPro" id="IPR039447">
    <property type="entry name" value="UreH-like_TM_dom"/>
</dbReference>
<evidence type="ECO:0000313" key="4">
    <source>
        <dbReference type="Proteomes" id="UP001598138"/>
    </source>
</evidence>
<evidence type="ECO:0000313" key="3">
    <source>
        <dbReference type="EMBL" id="MFD3393633.1"/>
    </source>
</evidence>
<dbReference type="EMBL" id="JBBKXZ010000001">
    <property type="protein sequence ID" value="MFD3393633.1"/>
    <property type="molecule type" value="Genomic_DNA"/>
</dbReference>
<feature type="transmembrane region" description="Helical" evidence="1">
    <location>
        <begin position="115"/>
        <end position="140"/>
    </location>
</feature>
<accession>A0ABW6DDS5</accession>
<protein>
    <submittedName>
        <fullName evidence="3">Sulfite exporter TauE/SafE family protein</fullName>
    </submittedName>
</protein>
<feature type="transmembrane region" description="Helical" evidence="1">
    <location>
        <begin position="72"/>
        <end position="90"/>
    </location>
</feature>
<proteinExistence type="predicted"/>
<comment type="caution">
    <text evidence="3">The sequence shown here is derived from an EMBL/GenBank/DDBJ whole genome shotgun (WGS) entry which is preliminary data.</text>
</comment>
<dbReference type="PANTHER" id="PTHR42208:SF1">
    <property type="entry name" value="HEAVY METAL TRANSPORTER"/>
    <property type="match status" value="1"/>
</dbReference>
<dbReference type="RefSeq" id="WP_377982435.1">
    <property type="nucleotide sequence ID" value="NZ_JBBKXZ010000001.1"/>
</dbReference>
<gene>
    <name evidence="3" type="ORF">U0R10_03270</name>
</gene>
<dbReference type="Pfam" id="PF13386">
    <property type="entry name" value="DsbD_2"/>
    <property type="match status" value="1"/>
</dbReference>
<feature type="transmembrane region" description="Helical" evidence="1">
    <location>
        <begin position="179"/>
        <end position="197"/>
    </location>
</feature>
<name>A0ABW6DDS5_9BACT</name>
<keyword evidence="1" id="KW-0472">Membrane</keyword>
<dbReference type="Proteomes" id="UP001598138">
    <property type="component" value="Unassembled WGS sequence"/>
</dbReference>
<feature type="transmembrane region" description="Helical" evidence="1">
    <location>
        <begin position="146"/>
        <end position="167"/>
    </location>
</feature>